<dbReference type="InterPro" id="IPR006575">
    <property type="entry name" value="RWD_dom"/>
</dbReference>
<dbReference type="InterPro" id="IPR017907">
    <property type="entry name" value="Znf_RING_CS"/>
</dbReference>
<feature type="non-terminal residue" evidence="11">
    <location>
        <position position="1"/>
    </location>
</feature>
<evidence type="ECO:0000256" key="6">
    <source>
        <dbReference type="ARBA" id="ARBA00022833"/>
    </source>
</evidence>
<evidence type="ECO:0000313" key="12">
    <source>
        <dbReference type="Proteomes" id="UP000270094"/>
    </source>
</evidence>
<name>A0A3P7LBZ0_STRVU</name>
<evidence type="ECO:0000256" key="3">
    <source>
        <dbReference type="ARBA" id="ARBA00022737"/>
    </source>
</evidence>
<dbReference type="PROSITE" id="PS00518">
    <property type="entry name" value="ZF_RING_1"/>
    <property type="match status" value="1"/>
</dbReference>
<dbReference type="OrthoDB" id="1431934at2759"/>
<dbReference type="SUPFAM" id="SSF57850">
    <property type="entry name" value="RING/U-box"/>
    <property type="match status" value="1"/>
</dbReference>
<gene>
    <name evidence="11" type="ORF">SVUK_LOCUS15253</name>
</gene>
<dbReference type="Gene3D" id="3.30.40.10">
    <property type="entry name" value="Zinc/RING finger domain, C3HC4 (zinc finger)"/>
    <property type="match status" value="1"/>
</dbReference>
<dbReference type="InterPro" id="IPR001841">
    <property type="entry name" value="Znf_RING"/>
</dbReference>
<dbReference type="GO" id="GO:0016567">
    <property type="term" value="P:protein ubiquitination"/>
    <property type="evidence" value="ECO:0007669"/>
    <property type="project" value="InterPro"/>
</dbReference>
<dbReference type="Gene3D" id="3.10.110.10">
    <property type="entry name" value="Ubiquitin Conjugating Enzyme"/>
    <property type="match status" value="1"/>
</dbReference>
<dbReference type="InterPro" id="IPR044066">
    <property type="entry name" value="TRIAD_supradom"/>
</dbReference>
<dbReference type="SUPFAM" id="SSF54495">
    <property type="entry name" value="UBC-like"/>
    <property type="match status" value="1"/>
</dbReference>
<keyword evidence="6" id="KW-0862">Zinc</keyword>
<dbReference type="Proteomes" id="UP000270094">
    <property type="component" value="Unassembled WGS sequence"/>
</dbReference>
<dbReference type="InterPro" id="IPR027370">
    <property type="entry name" value="Znf-RING_euk"/>
</dbReference>
<evidence type="ECO:0000256" key="2">
    <source>
        <dbReference type="ARBA" id="ARBA00022723"/>
    </source>
</evidence>
<dbReference type="GO" id="GO:0004842">
    <property type="term" value="F:ubiquitin-protein transferase activity"/>
    <property type="evidence" value="ECO:0007669"/>
    <property type="project" value="InterPro"/>
</dbReference>
<evidence type="ECO:0000256" key="5">
    <source>
        <dbReference type="ARBA" id="ARBA00022786"/>
    </source>
</evidence>
<reference evidence="11 12" key="1">
    <citation type="submission" date="2018-11" db="EMBL/GenBank/DDBJ databases">
        <authorList>
            <consortium name="Pathogen Informatics"/>
        </authorList>
    </citation>
    <scope>NUCLEOTIDE SEQUENCE [LARGE SCALE GENOMIC DNA]</scope>
</reference>
<sequence>YRRFETTQLSPVNLHFRLPTEYPAKEAKIDVDCLWLPTSMKNTILKRLDIIIRENVGFPVLFLCYEDVKKFVDESDITELFLGGNVYAKSRNMSPVKLLETVRDECEKAEKLEFEAHCYDCDVCLENKIGRECVRFSPCGHTFCKDCVTSYLSEKLTAQEISPLTCPGDNCNSSIPQKLIVELQGQKAFDRYERLLLSRALDTMEDLATCPRIACQKPAALSQA</sequence>
<keyword evidence="3" id="KW-0677">Repeat</keyword>
<dbReference type="AlphaFoldDB" id="A0A3P7LBZ0"/>
<evidence type="ECO:0008006" key="13">
    <source>
        <dbReference type="Google" id="ProtNLM"/>
    </source>
</evidence>
<dbReference type="PANTHER" id="PTHR11685">
    <property type="entry name" value="RBR FAMILY RING FINGER AND IBR DOMAIN-CONTAINING"/>
    <property type="match status" value="1"/>
</dbReference>
<keyword evidence="2" id="KW-0479">Metal-binding</keyword>
<evidence type="ECO:0000256" key="4">
    <source>
        <dbReference type="ARBA" id="ARBA00022771"/>
    </source>
</evidence>
<dbReference type="CDD" id="cd23820">
    <property type="entry name" value="RWD_RNF14"/>
    <property type="match status" value="1"/>
</dbReference>
<feature type="domain" description="RING-type" evidence="8">
    <location>
        <begin position="121"/>
        <end position="170"/>
    </location>
</feature>
<keyword evidence="1" id="KW-0808">Transferase</keyword>
<accession>A0A3P7LBZ0</accession>
<dbReference type="PROSITE" id="PS51873">
    <property type="entry name" value="TRIAD"/>
    <property type="match status" value="1"/>
</dbReference>
<organism evidence="11 12">
    <name type="scientific">Strongylus vulgaris</name>
    <name type="common">Blood worm</name>
    <dbReference type="NCBI Taxonomy" id="40348"/>
    <lineage>
        <taxon>Eukaryota</taxon>
        <taxon>Metazoa</taxon>
        <taxon>Ecdysozoa</taxon>
        <taxon>Nematoda</taxon>
        <taxon>Chromadorea</taxon>
        <taxon>Rhabditida</taxon>
        <taxon>Rhabditina</taxon>
        <taxon>Rhabditomorpha</taxon>
        <taxon>Strongyloidea</taxon>
        <taxon>Strongylidae</taxon>
        <taxon>Strongylus</taxon>
    </lineage>
</organism>
<evidence type="ECO:0000259" key="8">
    <source>
        <dbReference type="PROSITE" id="PS50089"/>
    </source>
</evidence>
<evidence type="ECO:0000259" key="9">
    <source>
        <dbReference type="PROSITE" id="PS50908"/>
    </source>
</evidence>
<feature type="domain" description="RING-type" evidence="10">
    <location>
        <begin position="117"/>
        <end position="224"/>
    </location>
</feature>
<dbReference type="EMBL" id="UYYB01107915">
    <property type="protein sequence ID" value="VDM80255.1"/>
    <property type="molecule type" value="Genomic_DNA"/>
</dbReference>
<evidence type="ECO:0000313" key="11">
    <source>
        <dbReference type="EMBL" id="VDM80255.1"/>
    </source>
</evidence>
<feature type="domain" description="RWD" evidence="9">
    <location>
        <begin position="1"/>
        <end position="75"/>
    </location>
</feature>
<keyword evidence="12" id="KW-1185">Reference proteome</keyword>
<keyword evidence="4 7" id="KW-0863">Zinc-finger</keyword>
<evidence type="ECO:0000256" key="1">
    <source>
        <dbReference type="ARBA" id="ARBA00022679"/>
    </source>
</evidence>
<dbReference type="SMART" id="SM00184">
    <property type="entry name" value="RING"/>
    <property type="match status" value="1"/>
</dbReference>
<dbReference type="InterPro" id="IPR016135">
    <property type="entry name" value="UBQ-conjugating_enzyme/RWD"/>
</dbReference>
<dbReference type="PROSITE" id="PS50908">
    <property type="entry name" value="RWD"/>
    <property type="match status" value="1"/>
</dbReference>
<dbReference type="InterPro" id="IPR031127">
    <property type="entry name" value="E3_UB_ligase_RBR"/>
</dbReference>
<keyword evidence="5" id="KW-0833">Ubl conjugation pathway</keyword>
<evidence type="ECO:0000259" key="10">
    <source>
        <dbReference type="PROSITE" id="PS51873"/>
    </source>
</evidence>
<evidence type="ECO:0000256" key="7">
    <source>
        <dbReference type="PROSITE-ProRule" id="PRU00175"/>
    </source>
</evidence>
<proteinExistence type="predicted"/>
<dbReference type="PROSITE" id="PS50089">
    <property type="entry name" value="ZF_RING_2"/>
    <property type="match status" value="1"/>
</dbReference>
<protein>
    <recommendedName>
        <fullName evidence="13">RING-type domain-containing protein</fullName>
    </recommendedName>
</protein>
<dbReference type="GO" id="GO:0008270">
    <property type="term" value="F:zinc ion binding"/>
    <property type="evidence" value="ECO:0007669"/>
    <property type="project" value="UniProtKB-KW"/>
</dbReference>
<dbReference type="InterPro" id="IPR013083">
    <property type="entry name" value="Znf_RING/FYVE/PHD"/>
</dbReference>
<dbReference type="Pfam" id="PF13445">
    <property type="entry name" value="zf-RING_UBOX"/>
    <property type="match status" value="1"/>
</dbReference>
<dbReference type="FunFam" id="3.30.40.10:FF:000137">
    <property type="entry name" value="RanBP-type and C3HC4-type zinc finger-containing protein 1"/>
    <property type="match status" value="1"/>
</dbReference>
<dbReference type="Pfam" id="PF05773">
    <property type="entry name" value="RWD"/>
    <property type="match status" value="1"/>
</dbReference>